<accession>A0AAD1L2J1</accession>
<dbReference type="EMBL" id="AP026382">
    <property type="protein sequence ID" value="BDN97317.1"/>
    <property type="molecule type" value="Genomic_DNA"/>
</dbReference>
<dbReference type="Proteomes" id="UP001058317">
    <property type="component" value="Chromosome"/>
</dbReference>
<gene>
    <name evidence="1" type="ORF">KAM621c_24220</name>
</gene>
<protein>
    <submittedName>
        <fullName evidence="1">Uncharacterized protein</fullName>
    </submittedName>
</protein>
<evidence type="ECO:0000313" key="1">
    <source>
        <dbReference type="EMBL" id="BDN97317.1"/>
    </source>
</evidence>
<organism evidence="1 2">
    <name type="scientific">Citrobacter braakii</name>
    <dbReference type="NCBI Taxonomy" id="57706"/>
    <lineage>
        <taxon>Bacteria</taxon>
        <taxon>Pseudomonadati</taxon>
        <taxon>Pseudomonadota</taxon>
        <taxon>Gammaproteobacteria</taxon>
        <taxon>Enterobacterales</taxon>
        <taxon>Enterobacteriaceae</taxon>
        <taxon>Citrobacter</taxon>
        <taxon>Citrobacter freundii complex</taxon>
    </lineage>
</organism>
<evidence type="ECO:0000313" key="2">
    <source>
        <dbReference type="Proteomes" id="UP001058317"/>
    </source>
</evidence>
<dbReference type="AlphaFoldDB" id="A0AAD1L2J1"/>
<dbReference type="RefSeq" id="WP_326978176.1">
    <property type="nucleotide sequence ID" value="NZ_AP026382.1"/>
</dbReference>
<sequence length="78" mass="8484">MKSFAKIDRKYPMSGGVVASKKQPSAAKQSDGFRPTYVNAAGQTILGDTVDCAELNFIFNDLYTQADHIDQLLTAKGK</sequence>
<reference evidence="1" key="1">
    <citation type="submission" date="2022-07" db="EMBL/GenBank/DDBJ databases">
        <title>Complete genome sequence of carbapenem-resistant Citrobacter spp. in Japan.</title>
        <authorList>
            <person name="Maehana S."/>
            <person name="Suzuki M."/>
            <person name="Kitasato H."/>
        </authorList>
    </citation>
    <scope>NUCLEOTIDE SEQUENCE</scope>
    <source>
        <strain evidence="1">KAM621</strain>
    </source>
</reference>
<proteinExistence type="predicted"/>
<name>A0AAD1L2J1_CITBR</name>